<dbReference type="Gene3D" id="3.40.30.10">
    <property type="entry name" value="Glutaredoxin"/>
    <property type="match status" value="1"/>
</dbReference>
<dbReference type="RefSeq" id="WP_302076747.1">
    <property type="nucleotide sequence ID" value="NZ_JAUKWQ010000003.1"/>
</dbReference>
<feature type="transmembrane region" description="Helical" evidence="2">
    <location>
        <begin position="6"/>
        <end position="30"/>
    </location>
</feature>
<evidence type="ECO:0000256" key="2">
    <source>
        <dbReference type="SAM" id="Phobius"/>
    </source>
</evidence>
<keyword evidence="4" id="KW-1185">Reference proteome</keyword>
<accession>A0ABT8SWN1</accession>
<comment type="similarity">
    <text evidence="1">Belongs to the SCO1/2 family.</text>
</comment>
<keyword evidence="2" id="KW-1133">Transmembrane helix</keyword>
<dbReference type="EMBL" id="JAUKWQ010000003">
    <property type="protein sequence ID" value="MDO1582574.1"/>
    <property type="molecule type" value="Genomic_DNA"/>
</dbReference>
<dbReference type="CDD" id="cd02968">
    <property type="entry name" value="SCO"/>
    <property type="match status" value="1"/>
</dbReference>
<keyword evidence="2" id="KW-0812">Transmembrane</keyword>
<sequence>MIRNPLGILALSVAGIFVACLIGVTVWVAFDSQRPGPFRAQFALSDDRGNPVGPSIFQGSPALVYFGYTHCPEVCPTTLFEVADWLKTLGPEGERLKAYFFSIDPERDTPDVMHGYVTAFTDRITGITGKPEEMKKVVDGWMIHAAKLPSEDGDYHMSHTVSLLLVGPDGRLKGMLPYGVDKQEALTRIRGLLLKEKDAKA</sequence>
<dbReference type="PANTHER" id="PTHR12151">
    <property type="entry name" value="ELECTRON TRANSPORT PROTIN SCO1/SENC FAMILY MEMBER"/>
    <property type="match status" value="1"/>
</dbReference>
<comment type="caution">
    <text evidence="3">The sequence shown here is derived from an EMBL/GenBank/DDBJ whole genome shotgun (WGS) entry which is preliminary data.</text>
</comment>
<organism evidence="3 4">
    <name type="scientific">Rhizobium oryzicola</name>
    <dbReference type="NCBI Taxonomy" id="1232668"/>
    <lineage>
        <taxon>Bacteria</taxon>
        <taxon>Pseudomonadati</taxon>
        <taxon>Pseudomonadota</taxon>
        <taxon>Alphaproteobacteria</taxon>
        <taxon>Hyphomicrobiales</taxon>
        <taxon>Rhizobiaceae</taxon>
        <taxon>Rhizobium/Agrobacterium group</taxon>
        <taxon>Rhizobium</taxon>
    </lineage>
</organism>
<dbReference type="SUPFAM" id="SSF52833">
    <property type="entry name" value="Thioredoxin-like"/>
    <property type="match status" value="1"/>
</dbReference>
<evidence type="ECO:0000256" key="1">
    <source>
        <dbReference type="ARBA" id="ARBA00010996"/>
    </source>
</evidence>
<evidence type="ECO:0000313" key="4">
    <source>
        <dbReference type="Proteomes" id="UP001169006"/>
    </source>
</evidence>
<name>A0ABT8SWN1_9HYPH</name>
<gene>
    <name evidence="3" type="ORF">Q2T52_10745</name>
</gene>
<dbReference type="InterPro" id="IPR003782">
    <property type="entry name" value="SCO1/SenC"/>
</dbReference>
<dbReference type="InterPro" id="IPR036249">
    <property type="entry name" value="Thioredoxin-like_sf"/>
</dbReference>
<keyword evidence="2" id="KW-0472">Membrane</keyword>
<reference evidence="3" key="2">
    <citation type="submission" date="2023-07" db="EMBL/GenBank/DDBJ databases">
        <authorList>
            <person name="Sun H."/>
        </authorList>
    </citation>
    <scope>NUCLEOTIDE SEQUENCE</scope>
    <source>
        <strain evidence="3">05753</strain>
    </source>
</reference>
<dbReference type="Pfam" id="PF02630">
    <property type="entry name" value="SCO1-SenC"/>
    <property type="match status" value="1"/>
</dbReference>
<evidence type="ECO:0000313" key="3">
    <source>
        <dbReference type="EMBL" id="MDO1582574.1"/>
    </source>
</evidence>
<proteinExistence type="inferred from homology"/>
<dbReference type="PROSITE" id="PS51257">
    <property type="entry name" value="PROKAR_LIPOPROTEIN"/>
    <property type="match status" value="1"/>
</dbReference>
<dbReference type="Proteomes" id="UP001169006">
    <property type="component" value="Unassembled WGS sequence"/>
</dbReference>
<reference evidence="3" key="1">
    <citation type="journal article" date="2015" name="Int. J. Syst. Evol. Microbiol.">
        <title>Rhizobium oryzicola sp. nov., potential plant-growth-promoting endophytic bacteria isolated from rice roots.</title>
        <authorList>
            <person name="Zhang X.X."/>
            <person name="Gao J.S."/>
            <person name="Cao Y.H."/>
            <person name="Sheirdil R.A."/>
            <person name="Wang X.C."/>
            <person name="Zhang L."/>
        </authorList>
    </citation>
    <scope>NUCLEOTIDE SEQUENCE</scope>
    <source>
        <strain evidence="3">05753</strain>
    </source>
</reference>
<protein>
    <submittedName>
        <fullName evidence="3">SCO family protein</fullName>
    </submittedName>
</protein>
<dbReference type="PANTHER" id="PTHR12151:SF25">
    <property type="entry name" value="LINALOOL DEHYDRATASE_ISOMERASE DOMAIN-CONTAINING PROTEIN"/>
    <property type="match status" value="1"/>
</dbReference>